<dbReference type="AlphaFoldDB" id="A0A7J6WP28"/>
<dbReference type="FunFam" id="1.25.40.10:FF:000366">
    <property type="entry name" value="Pentatricopeptide (PPR) repeat-containing protein"/>
    <property type="match status" value="1"/>
</dbReference>
<dbReference type="InterPro" id="IPR046960">
    <property type="entry name" value="PPR_At4g14850-like_plant"/>
</dbReference>
<feature type="domain" description="DYW" evidence="5">
    <location>
        <begin position="520"/>
        <end position="611"/>
    </location>
</feature>
<dbReference type="Pfam" id="PF14432">
    <property type="entry name" value="DYW_deaminase"/>
    <property type="match status" value="1"/>
</dbReference>
<organism evidence="6 7">
    <name type="scientific">Thalictrum thalictroides</name>
    <name type="common">Rue-anemone</name>
    <name type="synonym">Anemone thalictroides</name>
    <dbReference type="NCBI Taxonomy" id="46969"/>
    <lineage>
        <taxon>Eukaryota</taxon>
        <taxon>Viridiplantae</taxon>
        <taxon>Streptophyta</taxon>
        <taxon>Embryophyta</taxon>
        <taxon>Tracheophyta</taxon>
        <taxon>Spermatophyta</taxon>
        <taxon>Magnoliopsida</taxon>
        <taxon>Ranunculales</taxon>
        <taxon>Ranunculaceae</taxon>
        <taxon>Thalictroideae</taxon>
        <taxon>Thalictrum</taxon>
    </lineage>
</organism>
<proteinExistence type="inferred from homology"/>
<evidence type="ECO:0000256" key="1">
    <source>
        <dbReference type="ARBA" id="ARBA00006643"/>
    </source>
</evidence>
<dbReference type="Gene3D" id="1.25.40.10">
    <property type="entry name" value="Tetratricopeptide repeat domain"/>
    <property type="match status" value="4"/>
</dbReference>
<comment type="caution">
    <text evidence="6">The sequence shown here is derived from an EMBL/GenBank/DDBJ whole genome shotgun (WGS) entry which is preliminary data.</text>
</comment>
<comment type="similarity">
    <text evidence="1">Belongs to the PPR family. PCMP-H subfamily.</text>
</comment>
<dbReference type="FunFam" id="1.25.40.10:FF:000031">
    <property type="entry name" value="Pentatricopeptide repeat-containing protein mitochondrial"/>
    <property type="match status" value="1"/>
</dbReference>
<dbReference type="FunFam" id="1.25.40.10:FF:000144">
    <property type="entry name" value="Pentatricopeptide repeat-containing protein, mitochondrial"/>
    <property type="match status" value="1"/>
</dbReference>
<dbReference type="Pfam" id="PF20431">
    <property type="entry name" value="E_motif"/>
    <property type="match status" value="1"/>
</dbReference>
<feature type="repeat" description="PPR" evidence="4">
    <location>
        <begin position="203"/>
        <end position="237"/>
    </location>
</feature>
<accession>A0A7J6WP28</accession>
<dbReference type="InterPro" id="IPR046848">
    <property type="entry name" value="E_motif"/>
</dbReference>
<dbReference type="GO" id="GO:0009451">
    <property type="term" value="P:RNA modification"/>
    <property type="evidence" value="ECO:0007669"/>
    <property type="project" value="InterPro"/>
</dbReference>
<dbReference type="OrthoDB" id="1877836at2759"/>
<name>A0A7J6WP28_THATH</name>
<evidence type="ECO:0000313" key="7">
    <source>
        <dbReference type="Proteomes" id="UP000554482"/>
    </source>
</evidence>
<sequence length="611" mass="68705">MFRYWKVCSSCCFRARGFCTTVAIQFGTQYPKWPLQASDLQALLQKCAINKAIREGKVLHGLVFRAGLQVDTLMSNIIINMYSKCCVIRSARQVFDRMPRRSLVSWNTIIGAHTQQGEGEEALHLFMQMHRVQTPPSEFTLSSILCACAAKSAVCESKQLHAFALKIAYDSNVYVGTALLDVYAKCELIKDACCIFDCMPERSAVTWSSMVSGYVQNNLHEEALMLFHRAQKVGLQQTQFTLSSAVSACASLSALIEGNQIHAVLLRTGFCLNVFVSASLIDMYAKCGSIEDAYLVFSVVKERNIVLWNAMMSGFSRHACSMEVMILFEKLQQTGMVPNEITYISVLSACSHTGLVEMGQRYFDLMVGDPNVCPNVQHYSCMVDLLGRAGKINEAHHLIEKMPFDATVSMWGSLLSSCKIHGNLELAKVASKYLFHMEPENGGNHVLLSNIYAAKKMWEEVALSRKFLKDSGVRKEKGKSWIEVKHQVHAFVVGEGQHPRIADIYIKLENLAEEMKKHDYKADVEHDLHDVEDDQKEELLRHHSEKLALAFGLISLPSGAPIRIKKNLRICGDCHFFIKLASKITARSIIVRDTNRFHHFRDGSCSCGDFW</sequence>
<keyword evidence="3" id="KW-0809">Transit peptide</keyword>
<keyword evidence="7" id="KW-1185">Reference proteome</keyword>
<reference evidence="6 7" key="1">
    <citation type="submission" date="2020-06" db="EMBL/GenBank/DDBJ databases">
        <title>Transcriptomic and genomic resources for Thalictrum thalictroides and T. hernandezii: Facilitating candidate gene discovery in an emerging model plant lineage.</title>
        <authorList>
            <person name="Arias T."/>
            <person name="Riano-Pachon D.M."/>
            <person name="Di Stilio V.S."/>
        </authorList>
    </citation>
    <scope>NUCLEOTIDE SEQUENCE [LARGE SCALE GENOMIC DNA]</scope>
    <source>
        <strain evidence="7">cv. WT478/WT964</strain>
        <tissue evidence="6">Leaves</tissue>
    </source>
</reference>
<gene>
    <name evidence="6" type="ORF">FRX31_011284</name>
</gene>
<keyword evidence="2" id="KW-0677">Repeat</keyword>
<dbReference type="PANTHER" id="PTHR47926:SF542">
    <property type="entry name" value="PENTATRICOPEPTIDE REPEAT-CONTAINING PROTEIN"/>
    <property type="match status" value="1"/>
</dbReference>
<evidence type="ECO:0000259" key="5">
    <source>
        <dbReference type="Pfam" id="PF14432"/>
    </source>
</evidence>
<dbReference type="NCBIfam" id="TIGR00756">
    <property type="entry name" value="PPR"/>
    <property type="match status" value="2"/>
</dbReference>
<dbReference type="Pfam" id="PF01535">
    <property type="entry name" value="PPR"/>
    <property type="match status" value="4"/>
</dbReference>
<dbReference type="InterPro" id="IPR002885">
    <property type="entry name" value="PPR_rpt"/>
</dbReference>
<evidence type="ECO:0000313" key="6">
    <source>
        <dbReference type="EMBL" id="KAF5199131.1"/>
    </source>
</evidence>
<evidence type="ECO:0000256" key="2">
    <source>
        <dbReference type="ARBA" id="ARBA00022737"/>
    </source>
</evidence>
<protein>
    <submittedName>
        <fullName evidence="6">Pentatricopeptide repeat-containing protein</fullName>
    </submittedName>
</protein>
<dbReference type="FunFam" id="1.25.40.10:FF:000488">
    <property type="entry name" value="Pentatricopeptide repeat-containing protein, mitochondrial"/>
    <property type="match status" value="1"/>
</dbReference>
<dbReference type="GO" id="GO:0003723">
    <property type="term" value="F:RNA binding"/>
    <property type="evidence" value="ECO:0007669"/>
    <property type="project" value="InterPro"/>
</dbReference>
<dbReference type="GO" id="GO:0008270">
    <property type="term" value="F:zinc ion binding"/>
    <property type="evidence" value="ECO:0007669"/>
    <property type="project" value="InterPro"/>
</dbReference>
<evidence type="ECO:0000256" key="3">
    <source>
        <dbReference type="ARBA" id="ARBA00022946"/>
    </source>
</evidence>
<dbReference type="Pfam" id="PF13041">
    <property type="entry name" value="PPR_2"/>
    <property type="match status" value="2"/>
</dbReference>
<dbReference type="PROSITE" id="PS51375">
    <property type="entry name" value="PPR"/>
    <property type="match status" value="3"/>
</dbReference>
<dbReference type="PANTHER" id="PTHR47926">
    <property type="entry name" value="PENTATRICOPEPTIDE REPEAT-CONTAINING PROTEIN"/>
    <property type="match status" value="1"/>
</dbReference>
<dbReference type="EMBL" id="JABWDY010012385">
    <property type="protein sequence ID" value="KAF5199131.1"/>
    <property type="molecule type" value="Genomic_DNA"/>
</dbReference>
<feature type="repeat" description="PPR" evidence="4">
    <location>
        <begin position="102"/>
        <end position="136"/>
    </location>
</feature>
<dbReference type="Proteomes" id="UP000554482">
    <property type="component" value="Unassembled WGS sequence"/>
</dbReference>
<feature type="repeat" description="PPR" evidence="4">
    <location>
        <begin position="304"/>
        <end position="338"/>
    </location>
</feature>
<evidence type="ECO:0000256" key="4">
    <source>
        <dbReference type="PROSITE-ProRule" id="PRU00708"/>
    </source>
</evidence>
<dbReference type="InterPro" id="IPR032867">
    <property type="entry name" value="DYW_dom"/>
</dbReference>
<dbReference type="InterPro" id="IPR011990">
    <property type="entry name" value="TPR-like_helical_dom_sf"/>
</dbReference>